<keyword evidence="9 18" id="KW-0999">Mitochondrion inner membrane</keyword>
<evidence type="ECO:0000256" key="8">
    <source>
        <dbReference type="ARBA" id="ARBA00022692"/>
    </source>
</evidence>
<keyword evidence="7 18" id="KW-0679">Respiratory chain</keyword>
<evidence type="ECO:0000256" key="16">
    <source>
        <dbReference type="ARBA" id="ARBA00023136"/>
    </source>
</evidence>
<comment type="catalytic activity">
    <reaction evidence="17 18">
        <text>a ubiquinone + NADH + 5 H(+)(in) = a ubiquinol + NAD(+) + 4 H(+)(out)</text>
        <dbReference type="Rhea" id="RHEA:29091"/>
        <dbReference type="Rhea" id="RHEA-COMP:9565"/>
        <dbReference type="Rhea" id="RHEA-COMP:9566"/>
        <dbReference type="ChEBI" id="CHEBI:15378"/>
        <dbReference type="ChEBI" id="CHEBI:16389"/>
        <dbReference type="ChEBI" id="CHEBI:17976"/>
        <dbReference type="ChEBI" id="CHEBI:57540"/>
        <dbReference type="ChEBI" id="CHEBI:57945"/>
        <dbReference type="EC" id="7.1.1.2"/>
    </reaction>
</comment>
<keyword evidence="16 18" id="KW-0472">Membrane</keyword>
<dbReference type="PANTHER" id="PTHR46552">
    <property type="entry name" value="NADH-UBIQUINONE OXIDOREDUCTASE CHAIN 2"/>
    <property type="match status" value="1"/>
</dbReference>
<evidence type="ECO:0000256" key="18">
    <source>
        <dbReference type="RuleBase" id="RU003403"/>
    </source>
</evidence>
<proteinExistence type="inferred from homology"/>
<evidence type="ECO:0000256" key="5">
    <source>
        <dbReference type="ARBA" id="ARBA00021008"/>
    </source>
</evidence>
<feature type="transmembrane region" description="Helical" evidence="18">
    <location>
        <begin position="250"/>
        <end position="274"/>
    </location>
</feature>
<dbReference type="InterPro" id="IPR003917">
    <property type="entry name" value="NADH_UbQ_OxRdtase_chain2"/>
</dbReference>
<comment type="function">
    <text evidence="18">Core subunit of the mitochondrial membrane respiratory chain NADH dehydrogenase (Complex I) which catalyzes electron transfer from NADH through the respiratory chain, using ubiquinone as an electron acceptor. Essential for the catalytic activity and assembly of complex I.</text>
</comment>
<dbReference type="InterPro" id="IPR050175">
    <property type="entry name" value="Complex_I_Subunit_2"/>
</dbReference>
<evidence type="ECO:0000256" key="2">
    <source>
        <dbReference type="ARBA" id="ARBA00004448"/>
    </source>
</evidence>
<comment type="function">
    <text evidence="1">Core subunit of the mitochondrial membrane respiratory chain NADH dehydrogenase (Complex I) that is believed to belong to the minimal assembly required for catalysis. Complex I functions in the transfer of electrons from NADH to the respiratory chain. The immediate electron acceptor for the enzyme is believed to be ubiquinone.</text>
</comment>
<accession>V9MMB3</accession>
<evidence type="ECO:0000256" key="3">
    <source>
        <dbReference type="ARBA" id="ARBA00007012"/>
    </source>
</evidence>
<dbReference type="EMBL" id="KC503263">
    <property type="protein sequence ID" value="AGH19754.1"/>
    <property type="molecule type" value="Genomic_DNA"/>
</dbReference>
<keyword evidence="10 18" id="KW-1278">Translocase</keyword>
<keyword evidence="14 18" id="KW-0830">Ubiquinone</keyword>
<evidence type="ECO:0000256" key="11">
    <source>
        <dbReference type="ARBA" id="ARBA00022982"/>
    </source>
</evidence>
<dbReference type="PRINTS" id="PR01436">
    <property type="entry name" value="NADHDHGNASE2"/>
</dbReference>
<dbReference type="GO" id="GO:0006120">
    <property type="term" value="P:mitochondrial electron transport, NADH to ubiquinone"/>
    <property type="evidence" value="ECO:0007669"/>
    <property type="project" value="InterPro"/>
</dbReference>
<organism evidence="20">
    <name type="scientific">Rhipicephalus geigyi</name>
    <dbReference type="NCBI Taxonomy" id="136141"/>
    <lineage>
        <taxon>Eukaryota</taxon>
        <taxon>Metazoa</taxon>
        <taxon>Ecdysozoa</taxon>
        <taxon>Arthropoda</taxon>
        <taxon>Chelicerata</taxon>
        <taxon>Arachnida</taxon>
        <taxon>Acari</taxon>
        <taxon>Parasitiformes</taxon>
        <taxon>Ixodida</taxon>
        <taxon>Ixodoidea</taxon>
        <taxon>Ixodidae</taxon>
        <taxon>Rhipicephalinae</taxon>
        <taxon>Rhipicephalus</taxon>
        <taxon>Boophilus</taxon>
    </lineage>
</organism>
<sequence length="318" mass="38349">MFFNKAMIWIIIITIFISFSSNSWFIYWLMMEMNMMAFIPIMNKYKQKNLNAMITYFVIQAFSSSLFFISAFQYNLLQNDFFIFLINISILIKLGMIPFHFWMISISEMMNFNSILILLTIQKIIPLLIFEKFMNNFMIPLFSMSSLFASILAMKFKMIKKILIFSSISHQGWILCLIAKNFNFWMTYMLLYFMIIFNIINFCKKNKFNFLIDFLKKKIKPEIKIKMSMMMMSLGGMPPFLGFFMKIISIYLLMKMNLICIIILITSSLINLFFYMRMIIPIFFINMKFFTWNNLVIKNNFFMNMNYIILITLMYMYM</sequence>
<evidence type="ECO:0000256" key="6">
    <source>
        <dbReference type="ARBA" id="ARBA00022448"/>
    </source>
</evidence>
<comment type="subcellular location">
    <subcellularLocation>
        <location evidence="2 18">Mitochondrion inner membrane</location>
        <topology evidence="2 18">Multi-pass membrane protein</topology>
    </subcellularLocation>
</comment>
<feature type="transmembrane region" description="Helical" evidence="18">
    <location>
        <begin position="50"/>
        <end position="69"/>
    </location>
</feature>
<feature type="transmembrane region" description="Helical" evidence="18">
    <location>
        <begin position="81"/>
        <end position="103"/>
    </location>
</feature>
<keyword evidence="6" id="KW-0813">Transport</keyword>
<geneLocation type="mitochondrion" evidence="20"/>
<evidence type="ECO:0000313" key="20">
    <source>
        <dbReference type="EMBL" id="AGH19754.1"/>
    </source>
</evidence>
<feature type="transmembrane region" description="Helical" evidence="18">
    <location>
        <begin position="223"/>
        <end position="244"/>
    </location>
</feature>
<evidence type="ECO:0000256" key="13">
    <source>
        <dbReference type="ARBA" id="ARBA00023027"/>
    </source>
</evidence>
<gene>
    <name evidence="20" type="primary">NAD2</name>
</gene>
<feature type="domain" description="NADH:quinone oxidoreductase/Mrp antiporter transmembrane" evidence="19">
    <location>
        <begin position="21"/>
        <end position="270"/>
    </location>
</feature>
<dbReference type="GO" id="GO:0005743">
    <property type="term" value="C:mitochondrial inner membrane"/>
    <property type="evidence" value="ECO:0007669"/>
    <property type="project" value="UniProtKB-SubCell"/>
</dbReference>
<keyword evidence="12 18" id="KW-1133">Transmembrane helix</keyword>
<evidence type="ECO:0000256" key="14">
    <source>
        <dbReference type="ARBA" id="ARBA00023075"/>
    </source>
</evidence>
<name>V9MMB3_9ACAR</name>
<evidence type="ECO:0000256" key="1">
    <source>
        <dbReference type="ARBA" id="ARBA00003257"/>
    </source>
</evidence>
<evidence type="ECO:0000256" key="9">
    <source>
        <dbReference type="ARBA" id="ARBA00022792"/>
    </source>
</evidence>
<evidence type="ECO:0000256" key="12">
    <source>
        <dbReference type="ARBA" id="ARBA00022989"/>
    </source>
</evidence>
<dbReference type="InterPro" id="IPR001750">
    <property type="entry name" value="ND/Mrp_TM"/>
</dbReference>
<evidence type="ECO:0000256" key="10">
    <source>
        <dbReference type="ARBA" id="ARBA00022967"/>
    </source>
</evidence>
<dbReference type="EC" id="7.1.1.2" evidence="4 18"/>
<feature type="transmembrane region" description="Helical" evidence="18">
    <location>
        <begin position="136"/>
        <end position="155"/>
    </location>
</feature>
<keyword evidence="15 18" id="KW-0496">Mitochondrion</keyword>
<keyword evidence="8 18" id="KW-0812">Transmembrane</keyword>
<evidence type="ECO:0000256" key="7">
    <source>
        <dbReference type="ARBA" id="ARBA00022660"/>
    </source>
</evidence>
<evidence type="ECO:0000259" key="19">
    <source>
        <dbReference type="Pfam" id="PF00361"/>
    </source>
</evidence>
<feature type="transmembrane region" description="Helical" evidence="18">
    <location>
        <begin position="295"/>
        <end position="317"/>
    </location>
</feature>
<feature type="transmembrane region" description="Helical" evidence="18">
    <location>
        <begin position="185"/>
        <end position="203"/>
    </location>
</feature>
<reference evidence="20" key="1">
    <citation type="journal article" date="2014" name="Ticks Tick Borne Dis.">
        <title>Molecular phylogeny of soft ticks (Ixodida: Argasidae) inferred from mitochondrial genome and nuclear rRNA sequences.</title>
        <authorList>
            <person name="Burger T.D."/>
            <person name="Shao R."/>
            <person name="Labruna M.B."/>
            <person name="Barker S.C."/>
        </authorList>
    </citation>
    <scope>NUCLEOTIDE SEQUENCE</scope>
    <source>
        <strain evidence="20">Boge</strain>
    </source>
</reference>
<dbReference type="GO" id="GO:0008137">
    <property type="term" value="F:NADH dehydrogenase (ubiquinone) activity"/>
    <property type="evidence" value="ECO:0007669"/>
    <property type="project" value="UniProtKB-EC"/>
</dbReference>
<dbReference type="PANTHER" id="PTHR46552:SF1">
    <property type="entry name" value="NADH-UBIQUINONE OXIDOREDUCTASE CHAIN 2"/>
    <property type="match status" value="1"/>
</dbReference>
<feature type="transmembrane region" description="Helical" evidence="18">
    <location>
        <begin position="110"/>
        <end position="130"/>
    </location>
</feature>
<evidence type="ECO:0000256" key="4">
    <source>
        <dbReference type="ARBA" id="ARBA00012944"/>
    </source>
</evidence>
<keyword evidence="13 18" id="KW-0520">NAD</keyword>
<dbReference type="AlphaFoldDB" id="V9MMB3"/>
<feature type="transmembrane region" description="Helical" evidence="18">
    <location>
        <begin position="6"/>
        <end position="29"/>
    </location>
</feature>
<protein>
    <recommendedName>
        <fullName evidence="5 18">NADH-ubiquinone oxidoreductase chain 2</fullName>
        <ecNumber evidence="4 18">7.1.1.2</ecNumber>
    </recommendedName>
</protein>
<comment type="similarity">
    <text evidence="3 18">Belongs to the complex I subunit 2 family.</text>
</comment>
<evidence type="ECO:0000256" key="15">
    <source>
        <dbReference type="ARBA" id="ARBA00023128"/>
    </source>
</evidence>
<keyword evidence="11 18" id="KW-0249">Electron transport</keyword>
<dbReference type="Pfam" id="PF00361">
    <property type="entry name" value="Proton_antipo_M"/>
    <property type="match status" value="1"/>
</dbReference>
<evidence type="ECO:0000256" key="17">
    <source>
        <dbReference type="ARBA" id="ARBA00049551"/>
    </source>
</evidence>